<feature type="region of interest" description="Disordered" evidence="1">
    <location>
        <begin position="287"/>
        <end position="358"/>
    </location>
</feature>
<reference evidence="3" key="1">
    <citation type="journal article" date="2014" name="Int. J. Syst. Evol. Microbiol.">
        <title>Complete genome sequence of Corynebacterium casei LMG S-19264T (=DSM 44701T), isolated from a smear-ripened cheese.</title>
        <authorList>
            <consortium name="US DOE Joint Genome Institute (JGI-PGF)"/>
            <person name="Walter F."/>
            <person name="Albersmeier A."/>
            <person name="Kalinowski J."/>
            <person name="Ruckert C."/>
        </authorList>
    </citation>
    <scope>NUCLEOTIDE SEQUENCE</scope>
    <source>
        <strain evidence="3">CGMCC 1.12187</strain>
    </source>
</reference>
<dbReference type="EMBL" id="BMEQ01000002">
    <property type="protein sequence ID" value="GGG47140.1"/>
    <property type="molecule type" value="Genomic_DNA"/>
</dbReference>
<evidence type="ECO:0000256" key="1">
    <source>
        <dbReference type="SAM" id="MobiDB-lite"/>
    </source>
</evidence>
<dbReference type="PANTHER" id="PTHR24094:SF15">
    <property type="entry name" value="AMP-DEPENDENT SYNTHETASE_LIGASE DOMAIN-CONTAINING PROTEIN-RELATED"/>
    <property type="match status" value="1"/>
</dbReference>
<sequence length="358" mass="36732">MSCAPPSPPGPQKTEFTSRRGFRRGKWLVAVPAHLTMAVSVLVGCASEILPLDLVAAALPQPPTSAATPAPSPSPSRAEPTAVSASPTPEADIPSSEALEALERLPVAARGSMAGYDREAKFGDWIDADGDCANTRDEVLHRDLTGTSSDDGCTVVSGFLDDPYTGRAIRFTRGVATSSDVQIDHVVSVGNAWVSGAPGLLPSEREEFYNDPLNLLAVDGPTNGTKSDSPADEWLPPEESFHCEYVATQIAVKAKYDLSVTASEKEAMIDVLSECPGQELPTGIPFGALPGGGTTQDPAPGGETASPAPGQGTTSPALSGSYRDCDEAWGAGAAPLPSGSPGYAPALDGDGDGVACEG</sequence>
<name>A0A917LNI7_9MICC</name>
<evidence type="ECO:0000313" key="4">
    <source>
        <dbReference type="Proteomes" id="UP000638848"/>
    </source>
</evidence>
<feature type="domain" description="Excalibur calcium-binding" evidence="2">
    <location>
        <begin position="321"/>
        <end position="357"/>
    </location>
</feature>
<dbReference type="SMART" id="SM00894">
    <property type="entry name" value="Excalibur"/>
    <property type="match status" value="1"/>
</dbReference>
<evidence type="ECO:0000259" key="2">
    <source>
        <dbReference type="SMART" id="SM00894"/>
    </source>
</evidence>
<accession>A0A917LNI7</accession>
<dbReference type="RefSeq" id="WP_188534423.1">
    <property type="nucleotide sequence ID" value="NZ_BMEQ01000002.1"/>
</dbReference>
<dbReference type="InterPro" id="IPR008613">
    <property type="entry name" value="Excalibur_Ca-bd_domain"/>
</dbReference>
<dbReference type="InterPro" id="IPR011089">
    <property type="entry name" value="GmrSD_C"/>
</dbReference>
<keyword evidence="4" id="KW-1185">Reference proteome</keyword>
<dbReference type="Pfam" id="PF07510">
    <property type="entry name" value="GmrSD_C"/>
    <property type="match status" value="1"/>
</dbReference>
<gene>
    <name evidence="3" type="ORF">GCM10011374_06910</name>
</gene>
<protein>
    <submittedName>
        <fullName evidence="3">Calcium-binding protein</fullName>
    </submittedName>
</protein>
<reference evidence="3" key="2">
    <citation type="submission" date="2020-09" db="EMBL/GenBank/DDBJ databases">
        <authorList>
            <person name="Sun Q."/>
            <person name="Zhou Y."/>
        </authorList>
    </citation>
    <scope>NUCLEOTIDE SEQUENCE</scope>
    <source>
        <strain evidence="3">CGMCC 1.12187</strain>
    </source>
</reference>
<comment type="caution">
    <text evidence="3">The sequence shown here is derived from an EMBL/GenBank/DDBJ whole genome shotgun (WGS) entry which is preliminary data.</text>
</comment>
<dbReference type="Proteomes" id="UP000638848">
    <property type="component" value="Unassembled WGS sequence"/>
</dbReference>
<proteinExistence type="predicted"/>
<dbReference type="AlphaFoldDB" id="A0A917LNI7"/>
<dbReference type="Pfam" id="PF05901">
    <property type="entry name" value="Excalibur"/>
    <property type="match status" value="1"/>
</dbReference>
<evidence type="ECO:0000313" key="3">
    <source>
        <dbReference type="EMBL" id="GGG47140.1"/>
    </source>
</evidence>
<feature type="compositionally biased region" description="Low complexity" evidence="1">
    <location>
        <begin position="63"/>
        <end position="82"/>
    </location>
</feature>
<feature type="region of interest" description="Disordered" evidence="1">
    <location>
        <begin position="63"/>
        <end position="94"/>
    </location>
</feature>
<organism evidence="3 4">
    <name type="scientific">Kocuria dechangensis</name>
    <dbReference type="NCBI Taxonomy" id="1176249"/>
    <lineage>
        <taxon>Bacteria</taxon>
        <taxon>Bacillati</taxon>
        <taxon>Actinomycetota</taxon>
        <taxon>Actinomycetes</taxon>
        <taxon>Micrococcales</taxon>
        <taxon>Micrococcaceae</taxon>
        <taxon>Kocuria</taxon>
    </lineage>
</organism>
<dbReference type="PANTHER" id="PTHR24094">
    <property type="entry name" value="SECRETED PROTEIN"/>
    <property type="match status" value="1"/>
</dbReference>